<protein>
    <submittedName>
        <fullName evidence="2">DinB family protein</fullName>
    </submittedName>
</protein>
<accession>A0A5R9G0F3</accession>
<gene>
    <name evidence="2" type="ORF">FE782_30555</name>
</gene>
<dbReference type="AlphaFoldDB" id="A0A5R9G0F3"/>
<name>A0A5R9G0F3_9BACL</name>
<keyword evidence="3" id="KW-1185">Reference proteome</keyword>
<dbReference type="InterPro" id="IPR024775">
    <property type="entry name" value="DinB-like"/>
</dbReference>
<dbReference type="Proteomes" id="UP000309676">
    <property type="component" value="Unassembled WGS sequence"/>
</dbReference>
<dbReference type="Gene3D" id="1.20.120.450">
    <property type="entry name" value="dinb family like domain"/>
    <property type="match status" value="1"/>
</dbReference>
<dbReference type="EMBL" id="VCIW01000035">
    <property type="protein sequence ID" value="TLS48479.1"/>
    <property type="molecule type" value="Genomic_DNA"/>
</dbReference>
<dbReference type="Pfam" id="PF12867">
    <property type="entry name" value="DinB_2"/>
    <property type="match status" value="1"/>
</dbReference>
<feature type="domain" description="DinB-like" evidence="1">
    <location>
        <begin position="29"/>
        <end position="162"/>
    </location>
</feature>
<proteinExistence type="predicted"/>
<dbReference type="InterPro" id="IPR034660">
    <property type="entry name" value="DinB/YfiT-like"/>
</dbReference>
<reference evidence="2 3" key="1">
    <citation type="submission" date="2019-05" db="EMBL/GenBank/DDBJ databases">
        <authorList>
            <person name="Narsing Rao M.P."/>
            <person name="Li W.J."/>
        </authorList>
    </citation>
    <scope>NUCLEOTIDE SEQUENCE [LARGE SCALE GENOMIC DNA]</scope>
    <source>
        <strain evidence="2 3">SYSU_K30003</strain>
    </source>
</reference>
<evidence type="ECO:0000313" key="2">
    <source>
        <dbReference type="EMBL" id="TLS48479.1"/>
    </source>
</evidence>
<dbReference type="RefSeq" id="WP_138198144.1">
    <property type="nucleotide sequence ID" value="NZ_VCIW01000035.1"/>
</dbReference>
<dbReference type="OrthoDB" id="9793216at2"/>
<comment type="caution">
    <text evidence="2">The sequence shown here is derived from an EMBL/GenBank/DDBJ whole genome shotgun (WGS) entry which is preliminary data.</text>
</comment>
<organism evidence="2 3">
    <name type="scientific">Paenibacillus antri</name>
    <dbReference type="NCBI Taxonomy" id="2582848"/>
    <lineage>
        <taxon>Bacteria</taxon>
        <taxon>Bacillati</taxon>
        <taxon>Bacillota</taxon>
        <taxon>Bacilli</taxon>
        <taxon>Bacillales</taxon>
        <taxon>Paenibacillaceae</taxon>
        <taxon>Paenibacillus</taxon>
    </lineage>
</organism>
<evidence type="ECO:0000259" key="1">
    <source>
        <dbReference type="Pfam" id="PF12867"/>
    </source>
</evidence>
<evidence type="ECO:0000313" key="3">
    <source>
        <dbReference type="Proteomes" id="UP000309676"/>
    </source>
</evidence>
<sequence>MVQRPASEEYNPYFAVYIDRVPDGDIVEQLRRQQSTLVELLDAIPSEKLTYRYAPGKWSVAQLIGHIADTERVMSYRLLRVARGDRTPLPGFDQDLFVANSNFDEWTVGSLKDEYEAVRKSTLSLLQGLPASAFAFRGVVGGNETSTAALAYIIAGHELHHVDILRRLYL</sequence>
<dbReference type="SUPFAM" id="SSF109854">
    <property type="entry name" value="DinB/YfiT-like putative metalloenzymes"/>
    <property type="match status" value="1"/>
</dbReference>